<proteinExistence type="inferred from homology"/>
<feature type="region of interest" description="Disordered" evidence="13">
    <location>
        <begin position="1"/>
        <end position="45"/>
    </location>
</feature>
<keyword evidence="7 14" id="KW-1133">Transmembrane helix</keyword>
<keyword evidence="17" id="KW-1185">Reference proteome</keyword>
<keyword evidence="9" id="KW-0325">Glycoprotein</keyword>
<evidence type="ECO:0000256" key="2">
    <source>
        <dbReference type="ARBA" id="ARBA00009141"/>
    </source>
</evidence>
<dbReference type="GO" id="GO:0016020">
    <property type="term" value="C:membrane"/>
    <property type="evidence" value="ECO:0007669"/>
    <property type="project" value="TreeGrafter"/>
</dbReference>
<dbReference type="PROSITE" id="PS51764">
    <property type="entry name" value="GH26"/>
    <property type="match status" value="1"/>
</dbReference>
<evidence type="ECO:0000256" key="10">
    <source>
        <dbReference type="ARBA" id="ARBA00023277"/>
    </source>
</evidence>
<dbReference type="GO" id="GO:0030246">
    <property type="term" value="F:carbohydrate binding"/>
    <property type="evidence" value="ECO:0007669"/>
    <property type="project" value="InterPro"/>
</dbReference>
<evidence type="ECO:0000256" key="5">
    <source>
        <dbReference type="ARBA" id="ARBA00022801"/>
    </source>
</evidence>
<accession>A0A239VKM2</accession>
<keyword evidence="3 14" id="KW-0812">Transmembrane</keyword>
<dbReference type="Gene3D" id="3.20.20.80">
    <property type="entry name" value="Glycosidases"/>
    <property type="match status" value="1"/>
</dbReference>
<dbReference type="GO" id="GO:0004553">
    <property type="term" value="F:hydrolase activity, hydrolyzing O-glycosyl compounds"/>
    <property type="evidence" value="ECO:0007669"/>
    <property type="project" value="InterPro"/>
</dbReference>
<evidence type="ECO:0000256" key="3">
    <source>
        <dbReference type="ARBA" id="ARBA00022692"/>
    </source>
</evidence>
<dbReference type="InterPro" id="IPR008979">
    <property type="entry name" value="Galactose-bd-like_sf"/>
</dbReference>
<comment type="similarity">
    <text evidence="2">Belongs to the malectin family.</text>
</comment>
<evidence type="ECO:0000256" key="4">
    <source>
        <dbReference type="ARBA" id="ARBA00022729"/>
    </source>
</evidence>
<feature type="transmembrane region" description="Helical" evidence="14">
    <location>
        <begin position="56"/>
        <end position="75"/>
    </location>
</feature>
<sequence length="699" mass="78045">MGHHRPPTRTPGPRGKQQAPEGTPQKSRPHTRQESDSFSPLESALPMRPHHATTRALAAFTLLALAAPTSIALAATPAPGNTIRITTALTPITDTHGHTWSPTSGFDTGDKSTSYWGNYDIAGTTEDELYRHEHVRMNSWTTPLPNGTYTITLKMREAWWDKPGQRVFSVTAEGNPALDNIDIIKAVGKNHAYDRTFNTTITDGHLNLGFTATADSALISAIDITPTTPPSKPNPPAQPAPTTSTTVLRMTTYTKPIKDAAGNTYIARRGFTGGDLVEPLPPTTDIKGTTSDTLYRPELIRWKNWSHPLPNGTYTITLHTREAFWNKPGQRIFDIKAEGTTKLTNIDIYKAAGKNTAHDLRLTTTVTDGRLDITPINKTNLALLSAITITRTDKKPAPPSNPKPPTTTQRPSGMPFDSGLFPMHRADIATQFIQHRGRAADVITVFPSRENWAEMSNDWFMDNQRIPTRYTGTLDVGVPLWPDDGNLTTASTGGYNTQWENFGRMIAAKYPTAYIRLGWEMNLPGWKHAAYAHSATQWKQAYRHAVTALRKSGPRLRIAWVVNEGPGQTDTTDARTFYPGDDCVDYIGMDAYDWDPGYTNDTNIAHHRDAPYGWNFWLNFAKTHNKKFVLPEWGIAPANPNSGGDNPRYIAFVYDWLTRNARWIGYESYFHENAPYIRSNLFTDNPHATAEYLHRMKRP</sequence>
<name>A0A239VKM2_9MICO</name>
<evidence type="ECO:0000313" key="16">
    <source>
        <dbReference type="EMBL" id="SNV22359.1"/>
    </source>
</evidence>
<dbReference type="Gene3D" id="2.60.120.430">
    <property type="entry name" value="Galactose-binding lectin"/>
    <property type="match status" value="2"/>
</dbReference>
<dbReference type="PANTHER" id="PTHR13460:SF0">
    <property type="entry name" value="MALECTIN"/>
    <property type="match status" value="1"/>
</dbReference>
<evidence type="ECO:0000256" key="1">
    <source>
        <dbReference type="ARBA" id="ARBA00004115"/>
    </source>
</evidence>
<protein>
    <submittedName>
        <fullName evidence="16">Beta-mannanase</fullName>
    </submittedName>
</protein>
<keyword evidence="5 12" id="KW-0378">Hydrolase</keyword>
<dbReference type="InterPro" id="IPR039155">
    <property type="entry name" value="MLEC"/>
</dbReference>
<evidence type="ECO:0000256" key="12">
    <source>
        <dbReference type="PROSITE-ProRule" id="PRU01100"/>
    </source>
</evidence>
<evidence type="ECO:0000259" key="15">
    <source>
        <dbReference type="PROSITE" id="PS51764"/>
    </source>
</evidence>
<dbReference type="Pfam" id="PF11721">
    <property type="entry name" value="Malectin"/>
    <property type="match status" value="2"/>
</dbReference>
<keyword evidence="6" id="KW-0256">Endoplasmic reticulum</keyword>
<feature type="region of interest" description="Disordered" evidence="13">
    <location>
        <begin position="390"/>
        <end position="417"/>
    </location>
</feature>
<gene>
    <name evidence="16" type="ORF">SAMEA4475696_01498</name>
</gene>
<feature type="active site" description="Nucleophile" evidence="12">
    <location>
        <position position="632"/>
    </location>
</feature>
<reference evidence="16 17" key="1">
    <citation type="submission" date="2017-06" db="EMBL/GenBank/DDBJ databases">
        <authorList>
            <consortium name="Pathogen Informatics"/>
        </authorList>
    </citation>
    <scope>NUCLEOTIDE SEQUENCE [LARGE SCALE GENOMIC DNA]</scope>
    <source>
        <strain evidence="16 17">NCTC13039</strain>
    </source>
</reference>
<dbReference type="AlphaFoldDB" id="A0A239VKM2"/>
<dbReference type="SUPFAM" id="SSF49785">
    <property type="entry name" value="Galactose-binding domain-like"/>
    <property type="match status" value="2"/>
</dbReference>
<dbReference type="SUPFAM" id="SSF51445">
    <property type="entry name" value="(Trans)glycosidases"/>
    <property type="match status" value="1"/>
</dbReference>
<keyword evidence="10" id="KW-0119">Carbohydrate metabolism</keyword>
<evidence type="ECO:0000256" key="13">
    <source>
        <dbReference type="SAM" id="MobiDB-lite"/>
    </source>
</evidence>
<organism evidence="16 17">
    <name type="scientific">Dermatophilus congolensis</name>
    <dbReference type="NCBI Taxonomy" id="1863"/>
    <lineage>
        <taxon>Bacteria</taxon>
        <taxon>Bacillati</taxon>
        <taxon>Actinomycetota</taxon>
        <taxon>Actinomycetes</taxon>
        <taxon>Micrococcales</taxon>
        <taxon>Dermatophilaceae</taxon>
        <taxon>Dermatophilus</taxon>
    </lineage>
</organism>
<dbReference type="Proteomes" id="UP000242637">
    <property type="component" value="Chromosome 1"/>
</dbReference>
<keyword evidence="11 12" id="KW-0326">Glycosidase</keyword>
<evidence type="ECO:0000256" key="6">
    <source>
        <dbReference type="ARBA" id="ARBA00022824"/>
    </source>
</evidence>
<evidence type="ECO:0000313" key="17">
    <source>
        <dbReference type="Proteomes" id="UP000242637"/>
    </source>
</evidence>
<evidence type="ECO:0000256" key="8">
    <source>
        <dbReference type="ARBA" id="ARBA00023136"/>
    </source>
</evidence>
<keyword evidence="4" id="KW-0732">Signal</keyword>
<evidence type="ECO:0000256" key="14">
    <source>
        <dbReference type="SAM" id="Phobius"/>
    </source>
</evidence>
<dbReference type="STRING" id="1121387.GCA_000429885_02164"/>
<keyword evidence="8 14" id="KW-0472">Membrane</keyword>
<evidence type="ECO:0000256" key="11">
    <source>
        <dbReference type="ARBA" id="ARBA00023295"/>
    </source>
</evidence>
<feature type="domain" description="GH26" evidence="15">
    <location>
        <begin position="393"/>
        <end position="692"/>
    </location>
</feature>
<feature type="active site" description="Proton donor" evidence="12">
    <location>
        <position position="520"/>
    </location>
</feature>
<comment type="subcellular location">
    <subcellularLocation>
        <location evidence="1">Endoplasmic reticulum membrane</location>
        <topology evidence="1">Single-pass type I membrane protein</topology>
    </subcellularLocation>
</comment>
<dbReference type="InterPro" id="IPR021720">
    <property type="entry name" value="Malectin_dom"/>
</dbReference>
<dbReference type="KEGG" id="dco:SAMEA4475696_1498"/>
<dbReference type="InterPro" id="IPR022790">
    <property type="entry name" value="GH26_dom"/>
</dbReference>
<evidence type="ECO:0000256" key="9">
    <source>
        <dbReference type="ARBA" id="ARBA00023180"/>
    </source>
</evidence>
<dbReference type="InterPro" id="IPR017853">
    <property type="entry name" value="GH"/>
</dbReference>
<dbReference type="PANTHER" id="PTHR13460">
    <property type="match status" value="1"/>
</dbReference>
<dbReference type="EMBL" id="LT906453">
    <property type="protein sequence ID" value="SNV22359.1"/>
    <property type="molecule type" value="Genomic_DNA"/>
</dbReference>
<comment type="similarity">
    <text evidence="12">Belongs to the glycosyl hydrolase 26 family.</text>
</comment>
<evidence type="ECO:0000256" key="7">
    <source>
        <dbReference type="ARBA" id="ARBA00022989"/>
    </source>
</evidence>